<organism evidence="1 2">
    <name type="scientific">Halioxenophilus aromaticivorans</name>
    <dbReference type="NCBI Taxonomy" id="1306992"/>
    <lineage>
        <taxon>Bacteria</taxon>
        <taxon>Pseudomonadati</taxon>
        <taxon>Pseudomonadota</taxon>
        <taxon>Gammaproteobacteria</taxon>
        <taxon>Alteromonadales</taxon>
        <taxon>Alteromonadaceae</taxon>
        <taxon>Halioxenophilus</taxon>
    </lineage>
</organism>
<dbReference type="Proteomes" id="UP001409585">
    <property type="component" value="Unassembled WGS sequence"/>
</dbReference>
<comment type="caution">
    <text evidence="1">The sequence shown here is derived from an EMBL/GenBank/DDBJ whole genome shotgun (WGS) entry which is preliminary data.</text>
</comment>
<name>A0AAV3U1Z7_9ALTE</name>
<accession>A0AAV3U1Z7</accession>
<keyword evidence="2" id="KW-1185">Reference proteome</keyword>
<dbReference type="Pfam" id="PF19617">
    <property type="entry name" value="DUF6122"/>
    <property type="match status" value="1"/>
</dbReference>
<sequence>MLHILLHFLVPAAICAIFFRSHWKTAYLIMLATMLVDIDHIFANPIYDPTRCSIGFHPLHRLPVIALYGCLCFLPKTKLLGIGLVIHMGLDSLDCQFTNGHWLNVYAGDF</sequence>
<evidence type="ECO:0000313" key="2">
    <source>
        <dbReference type="Proteomes" id="UP001409585"/>
    </source>
</evidence>
<evidence type="ECO:0000313" key="1">
    <source>
        <dbReference type="EMBL" id="GAA4940700.1"/>
    </source>
</evidence>
<dbReference type="InterPro" id="IPR046125">
    <property type="entry name" value="DUF6122"/>
</dbReference>
<reference evidence="2" key="1">
    <citation type="journal article" date="2019" name="Int. J. Syst. Evol. Microbiol.">
        <title>The Global Catalogue of Microorganisms (GCM) 10K type strain sequencing project: providing services to taxonomists for standard genome sequencing and annotation.</title>
        <authorList>
            <consortium name="The Broad Institute Genomics Platform"/>
            <consortium name="The Broad Institute Genome Sequencing Center for Infectious Disease"/>
            <person name="Wu L."/>
            <person name="Ma J."/>
        </authorList>
    </citation>
    <scope>NUCLEOTIDE SEQUENCE [LARGE SCALE GENOMIC DNA]</scope>
    <source>
        <strain evidence="2">JCM 19134</strain>
    </source>
</reference>
<dbReference type="EMBL" id="BAABLX010000011">
    <property type="protein sequence ID" value="GAA4940700.1"/>
    <property type="molecule type" value="Genomic_DNA"/>
</dbReference>
<dbReference type="RefSeq" id="WP_345420669.1">
    <property type="nucleotide sequence ID" value="NZ_AP031496.1"/>
</dbReference>
<protein>
    <submittedName>
        <fullName evidence="1">Uncharacterized protein</fullName>
    </submittedName>
</protein>
<proteinExistence type="predicted"/>
<dbReference type="AlphaFoldDB" id="A0AAV3U1Z7"/>
<gene>
    <name evidence="1" type="ORF">GCM10025791_18810</name>
</gene>